<evidence type="ECO:0000259" key="6">
    <source>
        <dbReference type="SMART" id="SM01194"/>
    </source>
</evidence>
<gene>
    <name evidence="8" type="ORF">CWI39_0051p0060</name>
    <name evidence="7" type="ORF">CWI39_1707p0010</name>
</gene>
<dbReference type="SUPFAM" id="SSF159065">
    <property type="entry name" value="Dom34/Pelota N-terminal domain-like"/>
    <property type="match status" value="1"/>
</dbReference>
<evidence type="ECO:0000256" key="1">
    <source>
        <dbReference type="ARBA" id="ARBA00001968"/>
    </source>
</evidence>
<accession>A0A4Q9L091</accession>
<dbReference type="InterPro" id="IPR005142">
    <property type="entry name" value="eRF1_3"/>
</dbReference>
<dbReference type="GO" id="GO:0070651">
    <property type="term" value="P:nonfunctional rRNA decay"/>
    <property type="evidence" value="ECO:0007669"/>
    <property type="project" value="TreeGrafter"/>
</dbReference>
<comment type="similarity">
    <text evidence="3">Belongs to the eukaryotic release factor 1 family. Pelota subfamily.</text>
</comment>
<dbReference type="AlphaFoldDB" id="A0A4Q9L091"/>
<protein>
    <submittedName>
        <fullName evidence="7">PelA-like RNA-binding protein</fullName>
    </submittedName>
</protein>
<dbReference type="VEuPathDB" id="MicrosporidiaDB:CWI36_0081p0050"/>
<dbReference type="InterPro" id="IPR038069">
    <property type="entry name" value="Pelota/DOM34_N"/>
</dbReference>
<evidence type="ECO:0000313" key="8">
    <source>
        <dbReference type="EMBL" id="TBU09680.1"/>
    </source>
</evidence>
<comment type="caution">
    <text evidence="7">The sequence shown here is derived from an EMBL/GenBank/DDBJ whole genome shotgun (WGS) entry which is preliminary data.</text>
</comment>
<dbReference type="InterPro" id="IPR005140">
    <property type="entry name" value="eRF1_Pelota-like_N"/>
</dbReference>
<dbReference type="PANTHER" id="PTHR10853:SF0">
    <property type="entry name" value="PROTEIN PELOTA HOMOLOG"/>
    <property type="match status" value="1"/>
</dbReference>
<dbReference type="GO" id="GO:0070966">
    <property type="term" value="P:nuclear-transcribed mRNA catabolic process, no-go decay"/>
    <property type="evidence" value="ECO:0007669"/>
    <property type="project" value="InterPro"/>
</dbReference>
<feature type="domain" description="eRF1/Pelota-like N-terminal" evidence="6">
    <location>
        <begin position="1"/>
        <end position="127"/>
    </location>
</feature>
<evidence type="ECO:0000256" key="4">
    <source>
        <dbReference type="ARBA" id="ARBA00022490"/>
    </source>
</evidence>
<comment type="subcellular location">
    <subcellularLocation>
        <location evidence="2">Cytoplasm</location>
    </subcellularLocation>
</comment>
<evidence type="ECO:0000256" key="2">
    <source>
        <dbReference type="ARBA" id="ARBA00004496"/>
    </source>
</evidence>
<dbReference type="GO" id="GO:0071025">
    <property type="term" value="P:RNA surveillance"/>
    <property type="evidence" value="ECO:0007669"/>
    <property type="project" value="InterPro"/>
</dbReference>
<dbReference type="Pfam" id="PF26356">
    <property type="entry name" value="Pelota_N"/>
    <property type="match status" value="1"/>
</dbReference>
<evidence type="ECO:0000256" key="5">
    <source>
        <dbReference type="ARBA" id="ARBA00022723"/>
    </source>
</evidence>
<keyword evidence="4" id="KW-0963">Cytoplasm</keyword>
<dbReference type="GO" id="GO:0046872">
    <property type="term" value="F:metal ion binding"/>
    <property type="evidence" value="ECO:0007669"/>
    <property type="project" value="UniProtKB-KW"/>
</dbReference>
<evidence type="ECO:0000256" key="3">
    <source>
        <dbReference type="ARBA" id="ARBA00009504"/>
    </source>
</evidence>
<dbReference type="InterPro" id="IPR029064">
    <property type="entry name" value="Ribosomal_eL30-like_sf"/>
</dbReference>
<reference evidence="7 9" key="1">
    <citation type="submission" date="2017-12" db="EMBL/GenBank/DDBJ databases">
        <authorList>
            <person name="Pombert J.-F."/>
            <person name="Haag K.L."/>
            <person name="Ebert D."/>
        </authorList>
    </citation>
    <scope>NUCLEOTIDE SEQUENCE [LARGE SCALE GENOMIC DNA]</scope>
    <source>
        <strain evidence="7">IL-BN-2</strain>
    </source>
</reference>
<dbReference type="GO" id="GO:0005737">
    <property type="term" value="C:cytoplasm"/>
    <property type="evidence" value="ECO:0007669"/>
    <property type="project" value="UniProtKB-SubCell"/>
</dbReference>
<dbReference type="EMBL" id="PIXR01001707">
    <property type="protein sequence ID" value="TBU00365.1"/>
    <property type="molecule type" value="Genomic_DNA"/>
</dbReference>
<dbReference type="InterPro" id="IPR058547">
    <property type="entry name" value="Pelota_N"/>
</dbReference>
<keyword evidence="5" id="KW-0479">Metal-binding</keyword>
<proteinExistence type="inferred from homology"/>
<dbReference type="InterPro" id="IPR004405">
    <property type="entry name" value="TF_pelota"/>
</dbReference>
<dbReference type="GO" id="GO:0032790">
    <property type="term" value="P:ribosome disassembly"/>
    <property type="evidence" value="ECO:0007669"/>
    <property type="project" value="TreeGrafter"/>
</dbReference>
<dbReference type="VEuPathDB" id="MicrosporidiaDB:CWI39_1707p0010"/>
<dbReference type="PANTHER" id="PTHR10853">
    <property type="entry name" value="PELOTA"/>
    <property type="match status" value="1"/>
</dbReference>
<dbReference type="Pfam" id="PF03465">
    <property type="entry name" value="eRF1_3"/>
    <property type="match status" value="1"/>
</dbReference>
<dbReference type="Gene3D" id="3.30.1330.30">
    <property type="match status" value="1"/>
</dbReference>
<dbReference type="GO" id="GO:0070481">
    <property type="term" value="P:nuclear-transcribed mRNA catabolic process, non-stop decay"/>
    <property type="evidence" value="ECO:0007669"/>
    <property type="project" value="InterPro"/>
</dbReference>
<dbReference type="FunFam" id="2.30.30.870:FF:000001">
    <property type="entry name" value="Protein pelota homolog"/>
    <property type="match status" value="1"/>
</dbReference>
<dbReference type="EMBL" id="PIXR01000051">
    <property type="protein sequence ID" value="TBU09680.1"/>
    <property type="molecule type" value="Genomic_DNA"/>
</dbReference>
<comment type="cofactor">
    <cofactor evidence="1">
        <name>a divalent metal cation</name>
        <dbReference type="ChEBI" id="CHEBI:60240"/>
    </cofactor>
</comment>
<evidence type="ECO:0000313" key="7">
    <source>
        <dbReference type="EMBL" id="TBU00365.1"/>
    </source>
</evidence>
<dbReference type="VEuPathDB" id="MicrosporidiaDB:CWI39_0051p0060"/>
<dbReference type="SMART" id="SM01194">
    <property type="entry name" value="eRF1_1"/>
    <property type="match status" value="1"/>
</dbReference>
<evidence type="ECO:0000313" key="9">
    <source>
        <dbReference type="Proteomes" id="UP000293045"/>
    </source>
</evidence>
<name>A0A4Q9L091_9MICR</name>
<organism evidence="7 9">
    <name type="scientific">Hamiltosporidium magnivora</name>
    <dbReference type="NCBI Taxonomy" id="148818"/>
    <lineage>
        <taxon>Eukaryota</taxon>
        <taxon>Fungi</taxon>
        <taxon>Fungi incertae sedis</taxon>
        <taxon>Microsporidia</taxon>
        <taxon>Dubosqiidae</taxon>
        <taxon>Hamiltosporidium</taxon>
    </lineage>
</organism>
<sequence length="350" mass="40730">MKIHKKYFDEKKLEGSVELMPEYPDDIYSLYNLIDKGDIIKSRTQRKIVVSNKNTERIYIKLEIVIESITVDLEANVIFFKGKTLTEHEHIKMGSFHTIEITLNDKLWLTKKEWNLLSLKILRDAETEYTEIFVVLLFDKECFVYSITQNYVKNILKQEIKNKNYKNIITFLEKANLKIIKSIIIASTSEERNIFLKNISSNKNIKENLEKFCSVKLDSDYSKMSGNKIIEKMMGDAVVLKKLHNVQFLKDLKEMEVFLTLFNTSSEYIAVGISDVQEGIEYGAVKSLLLTSEVFKSFDIEERKKIEKLILDVKAQNANLFVIPIRHFYGEKLAEMGGVAAILKFPYRET</sequence>
<dbReference type="Gene3D" id="2.30.30.870">
    <property type="entry name" value="Pelota, domain A"/>
    <property type="match status" value="1"/>
</dbReference>
<dbReference type="Proteomes" id="UP000293045">
    <property type="component" value="Unassembled WGS sequence"/>
</dbReference>
<dbReference type="SUPFAM" id="SSF55315">
    <property type="entry name" value="L30e-like"/>
    <property type="match status" value="1"/>
</dbReference>